<dbReference type="KEGG" id="pmet:G4Y79_23850"/>
<feature type="signal peptide" evidence="2">
    <location>
        <begin position="1"/>
        <end position="20"/>
    </location>
</feature>
<evidence type="ECO:0000313" key="4">
    <source>
        <dbReference type="Proteomes" id="UP000594468"/>
    </source>
</evidence>
<name>A0A7S8IEK1_9CHLR</name>
<evidence type="ECO:0000256" key="1">
    <source>
        <dbReference type="ARBA" id="ARBA00009820"/>
    </source>
</evidence>
<comment type="similarity">
    <text evidence="1">Belongs to the TolB family.</text>
</comment>
<evidence type="ECO:0000256" key="2">
    <source>
        <dbReference type="SAM" id="SignalP"/>
    </source>
</evidence>
<keyword evidence="2" id="KW-0732">Signal</keyword>
<dbReference type="PANTHER" id="PTHR36842">
    <property type="entry name" value="PROTEIN TOLB HOMOLOG"/>
    <property type="match status" value="1"/>
</dbReference>
<feature type="chain" id="PRO_5032730585" evidence="2">
    <location>
        <begin position="21"/>
        <end position="387"/>
    </location>
</feature>
<dbReference type="InterPro" id="IPR011042">
    <property type="entry name" value="6-blade_b-propeller_TolB-like"/>
</dbReference>
<dbReference type="SUPFAM" id="SSF82171">
    <property type="entry name" value="DPP6 N-terminal domain-like"/>
    <property type="match status" value="1"/>
</dbReference>
<evidence type="ECO:0000313" key="3">
    <source>
        <dbReference type="EMBL" id="QPC82681.1"/>
    </source>
</evidence>
<dbReference type="Gene3D" id="2.120.10.30">
    <property type="entry name" value="TolB, C-terminal domain"/>
    <property type="match status" value="2"/>
</dbReference>
<dbReference type="EMBL" id="CP062983">
    <property type="protein sequence ID" value="QPC82681.1"/>
    <property type="molecule type" value="Genomic_DNA"/>
</dbReference>
<proteinExistence type="inferred from homology"/>
<keyword evidence="4" id="KW-1185">Reference proteome</keyword>
<dbReference type="Proteomes" id="UP000594468">
    <property type="component" value="Chromosome"/>
</dbReference>
<dbReference type="AlphaFoldDB" id="A0A7S8IEK1"/>
<gene>
    <name evidence="3" type="ORF">G4Y79_23850</name>
</gene>
<accession>A0A7S8IEK1</accession>
<dbReference type="SUPFAM" id="SSF75011">
    <property type="entry name" value="3-carboxy-cis,cis-mucoante lactonizing enzyme"/>
    <property type="match status" value="1"/>
</dbReference>
<dbReference type="Pfam" id="PF07676">
    <property type="entry name" value="PD40"/>
    <property type="match status" value="2"/>
</dbReference>
<sequence>MKKTLLILFCLLIPLSLAHAQADLPLEGPLLAMNTVEQDRILLYDMARATYRELNFGNADHHVWDFSPDGCRILFTMAQGTGLAQLYSAKLDGSDMQQMVTYEEDAPGTWGVWEPDWSPQGPIAFTMIRYDGDERTTHIAWVPQAGGTPTFYSVTGSEYTPIWSPDGTWLLYVSYEDRIAGATVFATAVPTTEPLPGQTPPTLTTLNEADAWVVSADGETKYPLTSFPTGSVSMPRWSPDGDLVGFVFSPSGNNDTLWMIGTSPNSIPTQLSYQWHLVLDLTWLPDSSAMIGALRDFRETTPNRLWRVPLIGSADNDATLYLEELAMNYADYPRFSPDGRYLAMRSAYELLIVDLETRQTERLDELTLGNTPAIWSPAAFTGESACN</sequence>
<reference evidence="3 4" key="1">
    <citation type="submission" date="2020-02" db="EMBL/GenBank/DDBJ databases">
        <authorList>
            <person name="Zheng R.K."/>
            <person name="Sun C.M."/>
        </authorList>
    </citation>
    <scope>NUCLEOTIDE SEQUENCE [LARGE SCALE GENOMIC DNA]</scope>
    <source>
        <strain evidence="4">rifampicinis</strain>
    </source>
</reference>
<dbReference type="PANTHER" id="PTHR36842:SF1">
    <property type="entry name" value="PROTEIN TOLB"/>
    <property type="match status" value="1"/>
</dbReference>
<dbReference type="RefSeq" id="WP_195170750.1">
    <property type="nucleotide sequence ID" value="NZ_CP062983.1"/>
</dbReference>
<dbReference type="InterPro" id="IPR011659">
    <property type="entry name" value="WD40"/>
</dbReference>
<protein>
    <submittedName>
        <fullName evidence="3">PD40 domain-containing protein</fullName>
    </submittedName>
</protein>
<organism evidence="3 4">
    <name type="scientific">Phototrophicus methaneseepsis</name>
    <dbReference type="NCBI Taxonomy" id="2710758"/>
    <lineage>
        <taxon>Bacteria</taxon>
        <taxon>Bacillati</taxon>
        <taxon>Chloroflexota</taxon>
        <taxon>Candidatus Thermofontia</taxon>
        <taxon>Phototrophicales</taxon>
        <taxon>Phototrophicaceae</taxon>
        <taxon>Phototrophicus</taxon>
    </lineage>
</organism>